<evidence type="ECO:0000256" key="4">
    <source>
        <dbReference type="ARBA" id="ARBA00022989"/>
    </source>
</evidence>
<feature type="domain" description="Major facilitator superfamily (MFS) profile" evidence="6">
    <location>
        <begin position="36"/>
        <end position="102"/>
    </location>
</feature>
<dbReference type="Gene3D" id="1.20.1250.20">
    <property type="entry name" value="MFS general substrate transporter like domains"/>
    <property type="match status" value="1"/>
</dbReference>
<dbReference type="OrthoDB" id="6339427at2759"/>
<keyword evidence="5" id="KW-0472">Membrane</keyword>
<evidence type="ECO:0000256" key="3">
    <source>
        <dbReference type="ARBA" id="ARBA00022692"/>
    </source>
</evidence>
<dbReference type="GO" id="GO:0016020">
    <property type="term" value="C:membrane"/>
    <property type="evidence" value="ECO:0007669"/>
    <property type="project" value="UniProtKB-SubCell"/>
</dbReference>
<keyword evidence="2" id="KW-0813">Transport</keyword>
<dbReference type="EMBL" id="LXJU01000006">
    <property type="protein sequence ID" value="OGE54417.1"/>
    <property type="molecule type" value="Genomic_DNA"/>
</dbReference>
<dbReference type="Proteomes" id="UP000177622">
    <property type="component" value="Unassembled WGS sequence"/>
</dbReference>
<keyword evidence="8" id="KW-1185">Reference proteome</keyword>
<dbReference type="InterPro" id="IPR036259">
    <property type="entry name" value="MFS_trans_sf"/>
</dbReference>
<comment type="caution">
    <text evidence="7">The sequence shown here is derived from an EMBL/GenBank/DDBJ whole genome shotgun (WGS) entry which is preliminary data.</text>
</comment>
<protein>
    <recommendedName>
        <fullName evidence="6">Major facilitator superfamily (MFS) profile domain-containing protein</fullName>
    </recommendedName>
</protein>
<evidence type="ECO:0000256" key="1">
    <source>
        <dbReference type="ARBA" id="ARBA00004141"/>
    </source>
</evidence>
<dbReference type="GO" id="GO:1904679">
    <property type="term" value="P:myo-inositol import across plasma membrane"/>
    <property type="evidence" value="ECO:0007669"/>
    <property type="project" value="TreeGrafter"/>
</dbReference>
<evidence type="ECO:0000313" key="8">
    <source>
        <dbReference type="Proteomes" id="UP000177622"/>
    </source>
</evidence>
<organism evidence="7 8">
    <name type="scientific">Penicillium arizonense</name>
    <dbReference type="NCBI Taxonomy" id="1835702"/>
    <lineage>
        <taxon>Eukaryota</taxon>
        <taxon>Fungi</taxon>
        <taxon>Dikarya</taxon>
        <taxon>Ascomycota</taxon>
        <taxon>Pezizomycotina</taxon>
        <taxon>Eurotiomycetes</taxon>
        <taxon>Eurotiomycetidae</taxon>
        <taxon>Eurotiales</taxon>
        <taxon>Aspergillaceae</taxon>
        <taxon>Penicillium</taxon>
    </lineage>
</organism>
<keyword evidence="3" id="KW-0812">Transmembrane</keyword>
<keyword evidence="4" id="KW-1133">Transmembrane helix</keyword>
<evidence type="ECO:0000256" key="2">
    <source>
        <dbReference type="ARBA" id="ARBA00022448"/>
    </source>
</evidence>
<accession>A0A1F5LMR8</accession>
<dbReference type="SUPFAM" id="SSF103473">
    <property type="entry name" value="MFS general substrate transporter"/>
    <property type="match status" value="1"/>
</dbReference>
<dbReference type="PANTHER" id="PTHR48020">
    <property type="entry name" value="PROTON MYO-INOSITOL COTRANSPORTER"/>
    <property type="match status" value="1"/>
</dbReference>
<proteinExistence type="predicted"/>
<dbReference type="InterPro" id="IPR050814">
    <property type="entry name" value="Myo-inositol_Transporter"/>
</dbReference>
<evidence type="ECO:0000259" key="6">
    <source>
        <dbReference type="PROSITE" id="PS50850"/>
    </source>
</evidence>
<dbReference type="PANTHER" id="PTHR48020:SF22">
    <property type="entry name" value="MAJOR FACILITATOR SUPERFAMILY (MFS) PROFILE DOMAIN-CONTAINING PROTEIN-RELATED"/>
    <property type="match status" value="1"/>
</dbReference>
<dbReference type="PROSITE" id="PS50850">
    <property type="entry name" value="MFS"/>
    <property type="match status" value="1"/>
</dbReference>
<dbReference type="Pfam" id="PF00083">
    <property type="entry name" value="Sugar_tr"/>
    <property type="match status" value="1"/>
</dbReference>
<name>A0A1F5LMR8_PENAI</name>
<dbReference type="InterPro" id="IPR005828">
    <property type="entry name" value="MFS_sugar_transport-like"/>
</dbReference>
<evidence type="ECO:0000256" key="5">
    <source>
        <dbReference type="ARBA" id="ARBA00023136"/>
    </source>
</evidence>
<evidence type="ECO:0000313" key="7">
    <source>
        <dbReference type="EMBL" id="OGE54417.1"/>
    </source>
</evidence>
<gene>
    <name evidence="7" type="ORF">PENARI_c006G05147</name>
</gene>
<comment type="subcellular location">
    <subcellularLocation>
        <location evidence="1">Membrane</location>
        <topology evidence="1">Multi-pass membrane protein</topology>
    </subcellularLocation>
</comment>
<dbReference type="GeneID" id="34575065"/>
<dbReference type="GO" id="GO:0005366">
    <property type="term" value="F:myo-inositol:proton symporter activity"/>
    <property type="evidence" value="ECO:0007669"/>
    <property type="project" value="TreeGrafter"/>
</dbReference>
<reference evidence="7 8" key="1">
    <citation type="journal article" date="2016" name="Sci. Rep.">
        <title>Penicillium arizonense, a new, genome sequenced fungal species, reveals a high chemical diversity in secreted metabolites.</title>
        <authorList>
            <person name="Grijseels S."/>
            <person name="Nielsen J.C."/>
            <person name="Randelovic M."/>
            <person name="Nielsen J."/>
            <person name="Nielsen K.F."/>
            <person name="Workman M."/>
            <person name="Frisvad J.C."/>
        </authorList>
    </citation>
    <scope>NUCLEOTIDE SEQUENCE [LARGE SCALE GENOMIC DNA]</scope>
    <source>
        <strain evidence="7 8">CBS 141311</strain>
    </source>
</reference>
<sequence>MYPRIIEHVEPLAYVKDQSNLSSIEATAASKTTWLIPIVVTIGGPLFGYDTGYISAVLVTIESSLGHVLTSSEQETATSFTSGGALAGAVGAGLTADRFGRR</sequence>
<dbReference type="AlphaFoldDB" id="A0A1F5LMR8"/>
<dbReference type="RefSeq" id="XP_022489852.1">
    <property type="nucleotide sequence ID" value="XM_022630331.1"/>
</dbReference>
<dbReference type="InterPro" id="IPR020846">
    <property type="entry name" value="MFS_dom"/>
</dbReference>